<gene>
    <name evidence="1" type="ORF">PEDI_19170</name>
</gene>
<name>A0AAN4VYX4_9BACT</name>
<reference evidence="1 2" key="1">
    <citation type="submission" date="2021-12" db="EMBL/GenBank/DDBJ databases">
        <title>Genome sequencing of bacteria with rrn-lacking chromosome and rrn-plasmid.</title>
        <authorList>
            <person name="Anda M."/>
            <person name="Iwasaki W."/>
        </authorList>
    </citation>
    <scope>NUCLEOTIDE SEQUENCE [LARGE SCALE GENOMIC DNA]</scope>
    <source>
        <strain evidence="1 2">NBRC 15940</strain>
    </source>
</reference>
<organism evidence="1 2">
    <name type="scientific">Persicobacter diffluens</name>
    <dbReference type="NCBI Taxonomy" id="981"/>
    <lineage>
        <taxon>Bacteria</taxon>
        <taxon>Pseudomonadati</taxon>
        <taxon>Bacteroidota</taxon>
        <taxon>Cytophagia</taxon>
        <taxon>Cytophagales</taxon>
        <taxon>Persicobacteraceae</taxon>
        <taxon>Persicobacter</taxon>
    </lineage>
</organism>
<protein>
    <submittedName>
        <fullName evidence="1">Uncharacterized protein</fullName>
    </submittedName>
</protein>
<dbReference type="EMBL" id="BQKE01000001">
    <property type="protein sequence ID" value="GJM61365.1"/>
    <property type="molecule type" value="Genomic_DNA"/>
</dbReference>
<dbReference type="Proteomes" id="UP001310022">
    <property type="component" value="Unassembled WGS sequence"/>
</dbReference>
<accession>A0AAN4VYX4</accession>
<evidence type="ECO:0000313" key="2">
    <source>
        <dbReference type="Proteomes" id="UP001310022"/>
    </source>
</evidence>
<proteinExistence type="predicted"/>
<keyword evidence="2" id="KW-1185">Reference proteome</keyword>
<comment type="caution">
    <text evidence="1">The sequence shown here is derived from an EMBL/GenBank/DDBJ whole genome shotgun (WGS) entry which is preliminary data.</text>
</comment>
<evidence type="ECO:0000313" key="1">
    <source>
        <dbReference type="EMBL" id="GJM61365.1"/>
    </source>
</evidence>
<dbReference type="AlphaFoldDB" id="A0AAN4VYX4"/>
<sequence length="255" mass="29020">MGCQDENSLHFKKHEGFNQETAQTHVSQWYSEMDNKVSDAINSIDFSNTVFKLKSEDLPSLYSTNGNFKFYPALESTDNGNLNFYCFIQRGDGALLPLYPELQDSSIVTPLKIRSSEFENTGFLTEAMEKTLKERLNQVTKTELIKQFTSQDTNERVEYFEMFEKDYPSIVIDGITYFGAFEETETITSLGIQFGLHESGEENLHGEQYTIPITTILQIQRSADNSGNYRSDNSQNTNLSYDYSNPCPPCQAGIN</sequence>